<dbReference type="Ensembl" id="ENSOABT00000046112.2">
    <property type="protein sequence ID" value="ENSOABP00000044933.2"/>
    <property type="gene ID" value="ENSOABG00000020169.2"/>
</dbReference>
<evidence type="ECO:0000313" key="12">
    <source>
        <dbReference type="Proteomes" id="UP000472276"/>
    </source>
</evidence>
<feature type="compositionally biased region" description="Low complexity" evidence="10">
    <location>
        <begin position="321"/>
        <end position="337"/>
    </location>
</feature>
<feature type="coiled-coil region" evidence="9">
    <location>
        <begin position="1123"/>
        <end position="1258"/>
    </location>
</feature>
<feature type="region of interest" description="Disordered" evidence="10">
    <location>
        <begin position="319"/>
        <end position="347"/>
    </location>
</feature>
<feature type="compositionally biased region" description="Polar residues" evidence="10">
    <location>
        <begin position="458"/>
        <end position="474"/>
    </location>
</feature>
<evidence type="ECO:0000256" key="7">
    <source>
        <dbReference type="ARBA" id="ARBA00023054"/>
    </source>
</evidence>
<dbReference type="OMA" id="PDMTDNE"/>
<evidence type="ECO:0000256" key="1">
    <source>
        <dbReference type="ARBA" id="ARBA00004114"/>
    </source>
</evidence>
<dbReference type="InterPro" id="IPR038774">
    <property type="entry name" value="CEP162-like"/>
</dbReference>
<dbReference type="GO" id="GO:0005654">
    <property type="term" value="C:nucleoplasm"/>
    <property type="evidence" value="ECO:0007669"/>
    <property type="project" value="TreeGrafter"/>
</dbReference>
<proteinExistence type="inferred from homology"/>
<dbReference type="GO" id="GO:0034451">
    <property type="term" value="C:centriolar satellite"/>
    <property type="evidence" value="ECO:0007669"/>
    <property type="project" value="TreeGrafter"/>
</dbReference>
<evidence type="ECO:0000256" key="5">
    <source>
        <dbReference type="ARBA" id="ARBA00022701"/>
    </source>
</evidence>
<keyword evidence="7 9" id="KW-0175">Coiled coil</keyword>
<keyword evidence="12" id="KW-1185">Reference proteome</keyword>
<feature type="region of interest" description="Disordered" evidence="10">
    <location>
        <begin position="176"/>
        <end position="231"/>
    </location>
</feature>
<feature type="coiled-coil region" evidence="9">
    <location>
        <begin position="915"/>
        <end position="1013"/>
    </location>
</feature>
<keyword evidence="5" id="KW-0493">Microtubule</keyword>
<feature type="compositionally biased region" description="Polar residues" evidence="10">
    <location>
        <begin position="489"/>
        <end position="520"/>
    </location>
</feature>
<dbReference type="Proteomes" id="UP000472276">
    <property type="component" value="Unassembled WGS sequence"/>
</dbReference>
<sequence>MVMLLIMFIKMFYCMLFFPSFLLVDEVSMIMSRRLTKEEVDAQFEQFLKESVSDDSVDLGGPDKQPHSKSNQKPTVRQDEALSGGGSATARLESQISLRKSESIQEEDEEAEGIHSKEEDLVLRDNKDTEGSAMVSTVYMSAVGLDTLEEEKEKARFFAQLEAGASSTIDYSKLNRELDSTSSTPANNYRSVEEAEEPVEQGGGDDHSKARGTGMISPAFTGYSEDFEDDEDVKVPLEEKSTTASVLARVSFYDSLDEAGEEERKKNTVESLNRGQSYAQSGASELEALQEAYRQVHVVEDSDDHGHHTSSLEVRWSINRPLSPSSPSQHAQQSLQPVSTSESELPTAEELMRLLRPEGDQIRGFTLQPVSVVEPNQEKTSRGLERRFPDESQHPAAAAINGARESTSHPISAAHPPNKDLICSIRAEVDKLMQDHTKSSSVTSSHTGKTKKHPASHGSLTFPSCTSSMRQATTAPIRDKRLDGRRAVTSRSSGISRGSATPAKTQSAVSSQCPHKATSTKNHEDCWDCTEPGVKVRNELVASVQSLVAVLQQQIDATKHQDSAQEVRETRLKQLLPQISTGHDSSVLEELRTQLALKERELQMMKAGAEELNSLRQQNYLLQSKLRSAEEASQKKRWVEAADVAADEKFQQIDKEIKEQEALIKGYQQENEKLYLQMKAQQAKSKANEEAMFKENQRLLNELASTREQLNKTSRPVGNICLTDHTPRIADLLAQINTLQTNEAKMSEDVHKLKQEKQALEVDLQLIKKERDLAKARAISTSGKQTFEMRVLEDRHQEEVTALKKKLQWFAEKQEKLDRDAGRLKAATAEIHQLREQVEKLKQEVGKRNSWQRKARDKFVDLKRMKDLERQVKELEQILRSRNPNSLPALIYAAATSASHEDLDAGKMSSSSRITALLERRIQRLEAELENHDEEAKRSFQVMEQQFHRVKLRYEQQICELEQQLQRKQQVEAAAESESSVLQALEEELYHVKQSHKQKEKSLHEQIESLQQQLKQKALLSPGRHQRQAEAAFGVRLERLNQELAKKTRIIQELSCTVDRLKKERRNMPSAPNTRAERRSTESKRQQPGLPKTHGLLTAGEETFPAALCEKTYQPTVFTGSHISEVLQENEALKKQVELLLLQSEQEKEALKADAAQAKQQLSRLTEEFEEQLSTMKAEHFRVLDHLRATHALEHSESKVAELTNKLSTQEIMMNHLDKQLKEMQGCKEALKISRRREDALQTQLTKLLQELKEAKEASSSEVKLLCTLERKILNMELRHQHREKELQQVLRGAWQTPGDDLQSELEHWRCLAQDKSREMDAFRLELDSILDILRHLQRQGVVLPTPELAIPQRS</sequence>
<dbReference type="PANTHER" id="PTHR34031:SF1">
    <property type="entry name" value="CENTROSOMAL PROTEIN OF 162 KDA"/>
    <property type="match status" value="1"/>
</dbReference>
<comment type="similarity">
    <text evidence="2">Belongs to the CEP162 family.</text>
</comment>
<accession>A0A668V3X2</accession>
<evidence type="ECO:0000313" key="11">
    <source>
        <dbReference type="Ensembl" id="ENSOABP00000044933.2"/>
    </source>
</evidence>
<name>A0A668V3X2_OREAU</name>
<comment type="subcellular location">
    <subcellularLocation>
        <location evidence="1">Cytoplasm</location>
        <location evidence="1">Cytoskeleton</location>
        <location evidence="1">Microtubule organizing center</location>
        <location evidence="1">Centrosome</location>
        <location evidence="1">Centriole</location>
    </subcellularLocation>
</comment>
<feature type="compositionally biased region" description="Basic and acidic residues" evidence="10">
    <location>
        <begin position="1075"/>
        <end position="1085"/>
    </location>
</feature>
<keyword evidence="8" id="KW-0206">Cytoskeleton</keyword>
<gene>
    <name evidence="11" type="primary">CEP162</name>
</gene>
<evidence type="ECO:0000256" key="3">
    <source>
        <dbReference type="ARBA" id="ARBA00021406"/>
    </source>
</evidence>
<feature type="region of interest" description="Disordered" evidence="10">
    <location>
        <begin position="1061"/>
        <end position="1096"/>
    </location>
</feature>
<feature type="compositionally biased region" description="Polar residues" evidence="10">
    <location>
        <begin position="180"/>
        <end position="190"/>
    </location>
</feature>
<keyword evidence="6" id="KW-0970">Cilium biogenesis/degradation</keyword>
<evidence type="ECO:0000256" key="4">
    <source>
        <dbReference type="ARBA" id="ARBA00022490"/>
    </source>
</evidence>
<reference evidence="11" key="2">
    <citation type="submission" date="2025-09" db="UniProtKB">
        <authorList>
            <consortium name="Ensembl"/>
        </authorList>
    </citation>
    <scope>IDENTIFICATION</scope>
</reference>
<evidence type="ECO:0000256" key="9">
    <source>
        <dbReference type="SAM" id="Coils"/>
    </source>
</evidence>
<evidence type="ECO:0000256" key="6">
    <source>
        <dbReference type="ARBA" id="ARBA00022794"/>
    </source>
</evidence>
<feature type="coiled-coil region" evidence="9">
    <location>
        <begin position="817"/>
        <end position="844"/>
    </location>
</feature>
<evidence type="ECO:0000256" key="8">
    <source>
        <dbReference type="ARBA" id="ARBA00023212"/>
    </source>
</evidence>
<dbReference type="GO" id="GO:0005814">
    <property type="term" value="C:centriole"/>
    <property type="evidence" value="ECO:0007669"/>
    <property type="project" value="UniProtKB-SubCell"/>
</dbReference>
<feature type="compositionally biased region" description="Basic and acidic residues" evidence="10">
    <location>
        <begin position="477"/>
        <end position="486"/>
    </location>
</feature>
<feature type="region of interest" description="Disordered" evidence="10">
    <location>
        <begin position="434"/>
        <end position="524"/>
    </location>
</feature>
<reference evidence="11" key="1">
    <citation type="submission" date="2025-08" db="UniProtKB">
        <authorList>
            <consortium name="Ensembl"/>
        </authorList>
    </citation>
    <scope>IDENTIFICATION</scope>
</reference>
<evidence type="ECO:0000256" key="2">
    <source>
        <dbReference type="ARBA" id="ARBA00009485"/>
    </source>
</evidence>
<dbReference type="GO" id="GO:0005879">
    <property type="term" value="C:axonemal microtubule"/>
    <property type="evidence" value="ECO:0007669"/>
    <property type="project" value="TreeGrafter"/>
</dbReference>
<feature type="coiled-coil region" evidence="9">
    <location>
        <begin position="588"/>
        <end position="777"/>
    </location>
</feature>
<organism evidence="11 12">
    <name type="scientific">Oreochromis aureus</name>
    <name type="common">Israeli tilapia</name>
    <name type="synonym">Chromis aureus</name>
    <dbReference type="NCBI Taxonomy" id="47969"/>
    <lineage>
        <taxon>Eukaryota</taxon>
        <taxon>Metazoa</taxon>
        <taxon>Chordata</taxon>
        <taxon>Craniata</taxon>
        <taxon>Vertebrata</taxon>
        <taxon>Euteleostomi</taxon>
        <taxon>Actinopterygii</taxon>
        <taxon>Neopterygii</taxon>
        <taxon>Teleostei</taxon>
        <taxon>Neoteleostei</taxon>
        <taxon>Acanthomorphata</taxon>
        <taxon>Ovalentaria</taxon>
        <taxon>Cichlomorphae</taxon>
        <taxon>Cichliformes</taxon>
        <taxon>Cichlidae</taxon>
        <taxon>African cichlids</taxon>
        <taxon>Pseudocrenilabrinae</taxon>
        <taxon>Oreochromini</taxon>
        <taxon>Oreochromis</taxon>
    </lineage>
</organism>
<feature type="compositionally biased region" description="Basic and acidic residues" evidence="10">
    <location>
        <begin position="112"/>
        <end position="128"/>
    </location>
</feature>
<protein>
    <recommendedName>
        <fullName evidence="3">Centrosomal protein of 162 kDa</fullName>
    </recommendedName>
</protein>
<feature type="region of interest" description="Disordered" evidence="10">
    <location>
        <begin position="53"/>
        <end position="128"/>
    </location>
</feature>
<evidence type="ECO:0000256" key="10">
    <source>
        <dbReference type="SAM" id="MobiDB-lite"/>
    </source>
</evidence>
<dbReference type="PANTHER" id="PTHR34031">
    <property type="entry name" value="CENTROSOMAL PROTEIN OF 162 KDA"/>
    <property type="match status" value="1"/>
</dbReference>
<dbReference type="GO" id="GO:0060271">
    <property type="term" value="P:cilium assembly"/>
    <property type="evidence" value="ECO:0007669"/>
    <property type="project" value="TreeGrafter"/>
</dbReference>
<keyword evidence="4" id="KW-0963">Cytoplasm</keyword>